<evidence type="ECO:0000256" key="7">
    <source>
        <dbReference type="ARBA" id="ARBA00022840"/>
    </source>
</evidence>
<dbReference type="InterPro" id="IPR003439">
    <property type="entry name" value="ABC_transporter-like_ATP-bd"/>
</dbReference>
<evidence type="ECO:0000256" key="2">
    <source>
        <dbReference type="ARBA" id="ARBA00022448"/>
    </source>
</evidence>
<dbReference type="PROSITE" id="PS50990">
    <property type="entry name" value="PEPTIDASE_C39"/>
    <property type="match status" value="1"/>
</dbReference>
<keyword evidence="6" id="KW-0378">Hydrolase</keyword>
<sequence>MFKRFPIYIQMDAMDCGPTCLRMVAKYYGKHFSLQKLREYSYITREGVSLKGINDAAVKIGFSTLASKLSFEQLDEEAPLPCILLWNQQHFVVLPPQNYNKNKKGEKIIIADPVHGLVKLDKQTFLSSWVTSDDGKGIALLLETTPSFFDLEEERKQTKGIYFLLDYLKPYRKYTGQLLLGMLVASLFSLIAPFLMQGMVDYGINQQNIEFIYLLLLAQIALFIGNTTIEAIRGWILLHVSSRVNISIISDFLIKLMKLPIRFFDTKMVGDITQRISDHNRIEQFLTGSSLTTLFSILNLIVFAVVLGIYSIPILMIFFVGSMLAVGWMLFFLKKRRDLDYERFQKMSDNQNSLFEIITGMQEIKMNDSETSHRWGWQRIQAKLFHINVKGLTLTQYQNIGSSFLNQLKNLLISFVAAKQVLHGEITLGMMLSVSYITGQMNSPIEQLLQFFRAAQDAKISVERLSDIHDIENEEKEGELKPAHEIENALSPKIDGKAYLQSQGIVLKNVSFQYSGPSSPKVLDDINLTIPYGKITALVGASGSGKTTLMKLLLKFYDPTGGTLYLGSTPFNLVSAKWWRNHCGVVMSDGFIFSSTIARNISVQEETDQKRLLSAVKTANIESFIFDLPLGFSTKIGNTGNGISSGQKQRILIARAVYKEPDFLFLDEATSTLDANNERQIIENLNQFFEGRTVVVIAHRLSTVKHADQIVVMDEGRIAEVGDHESLINIKGKYFDLIKNQLELGN</sequence>
<evidence type="ECO:0000256" key="10">
    <source>
        <dbReference type="SAM" id="Phobius"/>
    </source>
</evidence>
<keyword evidence="15" id="KW-1185">Reference proteome</keyword>
<dbReference type="InterPro" id="IPR036640">
    <property type="entry name" value="ABC1_TM_sf"/>
</dbReference>
<comment type="caution">
    <text evidence="14">The sequence shown here is derived from an EMBL/GenBank/DDBJ whole genome shotgun (WGS) entry which is preliminary data.</text>
</comment>
<feature type="transmembrane region" description="Helical" evidence="10">
    <location>
        <begin position="285"/>
        <end position="306"/>
    </location>
</feature>
<dbReference type="Gene3D" id="3.40.50.300">
    <property type="entry name" value="P-loop containing nucleotide triphosphate hydrolases"/>
    <property type="match status" value="1"/>
</dbReference>
<feature type="transmembrane region" description="Helical" evidence="10">
    <location>
        <begin position="312"/>
        <end position="333"/>
    </location>
</feature>
<feature type="domain" description="ABC transmembrane type-1" evidence="12">
    <location>
        <begin position="178"/>
        <end position="457"/>
    </location>
</feature>
<dbReference type="Pfam" id="PF00664">
    <property type="entry name" value="ABC_membrane"/>
    <property type="match status" value="1"/>
</dbReference>
<feature type="transmembrane region" description="Helical" evidence="10">
    <location>
        <begin position="178"/>
        <end position="199"/>
    </location>
</feature>
<dbReference type="PANTHER" id="PTHR43394">
    <property type="entry name" value="ATP-DEPENDENT PERMEASE MDL1, MITOCHONDRIAL"/>
    <property type="match status" value="1"/>
</dbReference>
<dbReference type="GO" id="GO:0005524">
    <property type="term" value="F:ATP binding"/>
    <property type="evidence" value="ECO:0007669"/>
    <property type="project" value="UniProtKB-KW"/>
</dbReference>
<dbReference type="SUPFAM" id="SSF52540">
    <property type="entry name" value="P-loop containing nucleoside triphosphate hydrolases"/>
    <property type="match status" value="1"/>
</dbReference>
<feature type="domain" description="Peptidase C39" evidence="13">
    <location>
        <begin position="10"/>
        <end position="136"/>
    </location>
</feature>
<dbReference type="InterPro" id="IPR039421">
    <property type="entry name" value="Type_1_exporter"/>
</dbReference>
<dbReference type="InterPro" id="IPR011527">
    <property type="entry name" value="ABC1_TM_dom"/>
</dbReference>
<dbReference type="Pfam" id="PF00005">
    <property type="entry name" value="ABC_tran"/>
    <property type="match status" value="1"/>
</dbReference>
<evidence type="ECO:0000313" key="15">
    <source>
        <dbReference type="Proteomes" id="UP000198711"/>
    </source>
</evidence>
<evidence type="ECO:0000256" key="5">
    <source>
        <dbReference type="ARBA" id="ARBA00022741"/>
    </source>
</evidence>
<dbReference type="PROSITE" id="PS50893">
    <property type="entry name" value="ABC_TRANSPORTER_2"/>
    <property type="match status" value="1"/>
</dbReference>
<dbReference type="Gene3D" id="1.20.1560.10">
    <property type="entry name" value="ABC transporter type 1, transmembrane domain"/>
    <property type="match status" value="1"/>
</dbReference>
<evidence type="ECO:0000259" key="11">
    <source>
        <dbReference type="PROSITE" id="PS50893"/>
    </source>
</evidence>
<name>A0A8X8IHI3_9BACT</name>
<comment type="subcellular location">
    <subcellularLocation>
        <location evidence="1">Cell membrane</location>
        <topology evidence="1">Multi-pass membrane protein</topology>
    </subcellularLocation>
</comment>
<dbReference type="GO" id="GO:0005886">
    <property type="term" value="C:plasma membrane"/>
    <property type="evidence" value="ECO:0007669"/>
    <property type="project" value="UniProtKB-SubCell"/>
</dbReference>
<dbReference type="PROSITE" id="PS50929">
    <property type="entry name" value="ABC_TM1F"/>
    <property type="match status" value="1"/>
</dbReference>
<reference evidence="14 15" key="1">
    <citation type="submission" date="2016-10" db="EMBL/GenBank/DDBJ databases">
        <authorList>
            <person name="Varghese N."/>
            <person name="Submissions S."/>
        </authorList>
    </citation>
    <scope>NUCLEOTIDE SEQUENCE [LARGE SCALE GENOMIC DNA]</scope>
    <source>
        <strain evidence="14 15">DSM 25353</strain>
    </source>
</reference>
<keyword evidence="7 14" id="KW-0067">ATP-binding</keyword>
<dbReference type="CDD" id="cd18571">
    <property type="entry name" value="ABC_6TM_peptidase_like"/>
    <property type="match status" value="1"/>
</dbReference>
<dbReference type="FunFam" id="3.40.50.300:FF:000299">
    <property type="entry name" value="ABC transporter ATP-binding protein/permease"/>
    <property type="match status" value="1"/>
</dbReference>
<dbReference type="Gene3D" id="3.90.70.10">
    <property type="entry name" value="Cysteine proteinases"/>
    <property type="match status" value="1"/>
</dbReference>
<dbReference type="InterPro" id="IPR003593">
    <property type="entry name" value="AAA+_ATPase"/>
</dbReference>
<evidence type="ECO:0000256" key="9">
    <source>
        <dbReference type="ARBA" id="ARBA00023136"/>
    </source>
</evidence>
<dbReference type="AlphaFoldDB" id="A0A8X8IHI3"/>
<dbReference type="InterPro" id="IPR005074">
    <property type="entry name" value="Peptidase_C39"/>
</dbReference>
<protein>
    <submittedName>
        <fullName evidence="14">ATP-binding cassette, subfamily B</fullName>
    </submittedName>
</protein>
<evidence type="ECO:0000259" key="13">
    <source>
        <dbReference type="PROSITE" id="PS50990"/>
    </source>
</evidence>
<dbReference type="PANTHER" id="PTHR43394:SF1">
    <property type="entry name" value="ATP-BINDING CASSETTE SUB-FAMILY B MEMBER 10, MITOCHONDRIAL"/>
    <property type="match status" value="1"/>
</dbReference>
<dbReference type="InterPro" id="IPR017871">
    <property type="entry name" value="ABC_transporter-like_CS"/>
</dbReference>
<dbReference type="SUPFAM" id="SSF90123">
    <property type="entry name" value="ABC transporter transmembrane region"/>
    <property type="match status" value="1"/>
</dbReference>
<evidence type="ECO:0000256" key="6">
    <source>
        <dbReference type="ARBA" id="ARBA00022801"/>
    </source>
</evidence>
<accession>A0A8X8IHI3</accession>
<keyword evidence="3" id="KW-1003">Cell membrane</keyword>
<gene>
    <name evidence="14" type="ORF">SAMN05444410_10832</name>
</gene>
<dbReference type="GO" id="GO:0008233">
    <property type="term" value="F:peptidase activity"/>
    <property type="evidence" value="ECO:0007669"/>
    <property type="project" value="InterPro"/>
</dbReference>
<dbReference type="GO" id="GO:0006508">
    <property type="term" value="P:proteolysis"/>
    <property type="evidence" value="ECO:0007669"/>
    <property type="project" value="InterPro"/>
</dbReference>
<feature type="transmembrane region" description="Helical" evidence="10">
    <location>
        <begin position="211"/>
        <end position="229"/>
    </location>
</feature>
<keyword evidence="2" id="KW-0813">Transport</keyword>
<dbReference type="Pfam" id="PF03412">
    <property type="entry name" value="Peptidase_C39"/>
    <property type="match status" value="1"/>
</dbReference>
<dbReference type="EMBL" id="FNNO01000008">
    <property type="protein sequence ID" value="SDX01246.1"/>
    <property type="molecule type" value="Genomic_DNA"/>
</dbReference>
<keyword evidence="4 10" id="KW-0812">Transmembrane</keyword>
<feature type="domain" description="ABC transporter" evidence="11">
    <location>
        <begin position="505"/>
        <end position="740"/>
    </location>
</feature>
<evidence type="ECO:0000256" key="8">
    <source>
        <dbReference type="ARBA" id="ARBA00022989"/>
    </source>
</evidence>
<evidence type="ECO:0000259" key="12">
    <source>
        <dbReference type="PROSITE" id="PS50929"/>
    </source>
</evidence>
<evidence type="ECO:0000256" key="3">
    <source>
        <dbReference type="ARBA" id="ARBA00022475"/>
    </source>
</evidence>
<dbReference type="GO" id="GO:0016887">
    <property type="term" value="F:ATP hydrolysis activity"/>
    <property type="evidence" value="ECO:0007669"/>
    <property type="project" value="InterPro"/>
</dbReference>
<dbReference type="InterPro" id="IPR027417">
    <property type="entry name" value="P-loop_NTPase"/>
</dbReference>
<dbReference type="SMART" id="SM00382">
    <property type="entry name" value="AAA"/>
    <property type="match status" value="1"/>
</dbReference>
<evidence type="ECO:0000313" key="14">
    <source>
        <dbReference type="EMBL" id="SDX01246.1"/>
    </source>
</evidence>
<evidence type="ECO:0000256" key="4">
    <source>
        <dbReference type="ARBA" id="ARBA00022692"/>
    </source>
</evidence>
<evidence type="ECO:0000256" key="1">
    <source>
        <dbReference type="ARBA" id="ARBA00004651"/>
    </source>
</evidence>
<keyword evidence="9 10" id="KW-0472">Membrane</keyword>
<dbReference type="RefSeq" id="WP_092723866.1">
    <property type="nucleotide sequence ID" value="NZ_FNNO01000008.1"/>
</dbReference>
<organism evidence="14 15">
    <name type="scientific">Hydrobacter penzbergensis</name>
    <dbReference type="NCBI Taxonomy" id="1235997"/>
    <lineage>
        <taxon>Bacteria</taxon>
        <taxon>Pseudomonadati</taxon>
        <taxon>Bacteroidota</taxon>
        <taxon>Chitinophagia</taxon>
        <taxon>Chitinophagales</taxon>
        <taxon>Chitinophagaceae</taxon>
        <taxon>Hydrobacter</taxon>
    </lineage>
</organism>
<dbReference type="Proteomes" id="UP000198711">
    <property type="component" value="Unassembled WGS sequence"/>
</dbReference>
<keyword evidence="5" id="KW-0547">Nucleotide-binding</keyword>
<keyword evidence="8 10" id="KW-1133">Transmembrane helix</keyword>
<dbReference type="PROSITE" id="PS00211">
    <property type="entry name" value="ABC_TRANSPORTER_1"/>
    <property type="match status" value="1"/>
</dbReference>
<dbReference type="GO" id="GO:0015421">
    <property type="term" value="F:ABC-type oligopeptide transporter activity"/>
    <property type="evidence" value="ECO:0007669"/>
    <property type="project" value="TreeGrafter"/>
</dbReference>
<proteinExistence type="predicted"/>
<dbReference type="CDD" id="cd02418">
    <property type="entry name" value="Peptidase_C39B"/>
    <property type="match status" value="1"/>
</dbReference>